<dbReference type="InterPro" id="IPR023214">
    <property type="entry name" value="HAD_sf"/>
</dbReference>
<dbReference type="InterPro" id="IPR036412">
    <property type="entry name" value="HAD-like_sf"/>
</dbReference>
<dbReference type="RefSeq" id="WP_153573384.1">
    <property type="nucleotide sequence ID" value="NZ_CP045725.1"/>
</dbReference>
<evidence type="ECO:0000313" key="2">
    <source>
        <dbReference type="Proteomes" id="UP000386847"/>
    </source>
</evidence>
<dbReference type="InterPro" id="IPR006357">
    <property type="entry name" value="HAD-SF_hydro_IIA"/>
</dbReference>
<dbReference type="PANTHER" id="PTHR19288:SF95">
    <property type="entry name" value="D-GLYCEROL 3-PHOSPHATE PHOSPHATASE"/>
    <property type="match status" value="1"/>
</dbReference>
<dbReference type="SUPFAM" id="SSF56784">
    <property type="entry name" value="HAD-like"/>
    <property type="match status" value="1"/>
</dbReference>
<dbReference type="EMBL" id="CP045725">
    <property type="protein sequence ID" value="QGF24855.1"/>
    <property type="molecule type" value="Genomic_DNA"/>
</dbReference>
<gene>
    <name evidence="1" type="ORF">Rai3103_15885</name>
</gene>
<dbReference type="PANTHER" id="PTHR19288">
    <property type="entry name" value="4-NITROPHENYLPHOSPHATASE-RELATED"/>
    <property type="match status" value="1"/>
</dbReference>
<dbReference type="AlphaFoldDB" id="A0A5Q2FJM3"/>
<sequence length="332" mass="34247">MSELISDYDAALFDLDGVVYLGPEAVPGAPEGLAALRERSVPVCFVTNNAARAPQAVVEHLISLGIPCSAEEVITSGQAGVRMLAQELPAGATVLVCGSAALAEQVRAAGFVVTTSAEDAPDAVIQGYEPDLNWATLTEAALAVQRGAGWFATNADPTRPTDRGLEPGAGAQIAVVRMVVGGNPRTAGKPEKPLMEAAAARLGAGRPIFIGDRLDTDIAGGTNTGMDTMLVFSGTHRVADLFGADAAQRPTHIGRDLRDLLAPAASVVLDEDEARCGEAHVRLQDGSVTIVSPGEALDLVRATARLVWAARDAGQTADPSTVEEAVAAELAR</sequence>
<evidence type="ECO:0000313" key="1">
    <source>
        <dbReference type="EMBL" id="QGF24855.1"/>
    </source>
</evidence>
<dbReference type="GO" id="GO:0005737">
    <property type="term" value="C:cytoplasm"/>
    <property type="evidence" value="ECO:0007669"/>
    <property type="project" value="TreeGrafter"/>
</dbReference>
<keyword evidence="1" id="KW-0378">Hydrolase</keyword>
<proteinExistence type="predicted"/>
<name>A0A5Q2FJM3_9ACTN</name>
<dbReference type="Gene3D" id="3.40.50.1000">
    <property type="entry name" value="HAD superfamily/HAD-like"/>
    <property type="match status" value="2"/>
</dbReference>
<accession>A0A5Q2FJM3</accession>
<protein>
    <submittedName>
        <fullName evidence="1">HAD-IIA family hydrolase</fullName>
    </submittedName>
</protein>
<reference evidence="1 2" key="1">
    <citation type="submission" date="2019-10" db="EMBL/GenBank/DDBJ databases">
        <title>Genomic analysis of Raineyella sp. CBA3103.</title>
        <authorList>
            <person name="Roh S.W."/>
        </authorList>
    </citation>
    <scope>NUCLEOTIDE SEQUENCE [LARGE SCALE GENOMIC DNA]</scope>
    <source>
        <strain evidence="1 2">CBA3103</strain>
    </source>
</reference>
<dbReference type="GO" id="GO:0016791">
    <property type="term" value="F:phosphatase activity"/>
    <property type="evidence" value="ECO:0007669"/>
    <property type="project" value="TreeGrafter"/>
</dbReference>
<dbReference type="Proteomes" id="UP000386847">
    <property type="component" value="Chromosome"/>
</dbReference>
<dbReference type="NCBIfam" id="TIGR01460">
    <property type="entry name" value="HAD-SF-IIA"/>
    <property type="match status" value="1"/>
</dbReference>
<dbReference type="KEGG" id="rain:Rai3103_15885"/>
<dbReference type="Pfam" id="PF13242">
    <property type="entry name" value="Hydrolase_like"/>
    <property type="match status" value="1"/>
</dbReference>
<organism evidence="1 2">
    <name type="scientific">Raineyella fluvialis</name>
    <dbReference type="NCBI Taxonomy" id="2662261"/>
    <lineage>
        <taxon>Bacteria</taxon>
        <taxon>Bacillati</taxon>
        <taxon>Actinomycetota</taxon>
        <taxon>Actinomycetes</taxon>
        <taxon>Propionibacteriales</taxon>
        <taxon>Propionibacteriaceae</taxon>
        <taxon>Raineyella</taxon>
    </lineage>
</organism>
<keyword evidence="2" id="KW-1185">Reference proteome</keyword>
<dbReference type="Pfam" id="PF13344">
    <property type="entry name" value="Hydrolase_6"/>
    <property type="match status" value="1"/>
</dbReference>